<comment type="caution">
    <text evidence="2">The sequence shown here is derived from an EMBL/GenBank/DDBJ whole genome shotgun (WGS) entry which is preliminary data.</text>
</comment>
<protein>
    <recommendedName>
        <fullName evidence="4">Increased loss of mitochondrial DNA protein 1</fullName>
    </recommendedName>
</protein>
<keyword evidence="1" id="KW-0812">Transmembrane</keyword>
<dbReference type="Pfam" id="PF10311">
    <property type="entry name" value="Ilm1"/>
    <property type="match status" value="1"/>
</dbReference>
<proteinExistence type="predicted"/>
<reference evidence="2" key="1">
    <citation type="submission" date="2021-07" db="EMBL/GenBank/DDBJ databases">
        <title>Elsinoe batatas strain:CRI-CJ2 Genome sequencing and assembly.</title>
        <authorList>
            <person name="Huang L."/>
        </authorList>
    </citation>
    <scope>NUCLEOTIDE SEQUENCE</scope>
    <source>
        <strain evidence="2">CRI-CJ2</strain>
    </source>
</reference>
<keyword evidence="1" id="KW-1133">Transmembrane helix</keyword>
<sequence length="193" mass="21470">MALISVFTLIRALSLFHIGCAYLLLVSPKTFAEQNMVMLLGDAMQLPETTDFLRPTEATAYAALILLFLGVSDLVASSLPAITSLEYWITQVPVRLLMLFSITSYTYLFKEDGMFGSGPAAGSGGRGSGFATNLKRERATGELLRNNLVFATGFVEVSLWFWVFVLLRDERRGMAGNLAERRHEREELYGKEL</sequence>
<keyword evidence="1" id="KW-0472">Membrane</keyword>
<evidence type="ECO:0000313" key="2">
    <source>
        <dbReference type="EMBL" id="KAG8624044.1"/>
    </source>
</evidence>
<evidence type="ECO:0000313" key="3">
    <source>
        <dbReference type="Proteomes" id="UP000809789"/>
    </source>
</evidence>
<dbReference type="PANTHER" id="PTHR28029:SF1">
    <property type="entry name" value="PROTEIN ILM1"/>
    <property type="match status" value="1"/>
</dbReference>
<accession>A0A8K0PFY9</accession>
<organism evidence="2 3">
    <name type="scientific">Elsinoe batatas</name>
    <dbReference type="NCBI Taxonomy" id="2601811"/>
    <lineage>
        <taxon>Eukaryota</taxon>
        <taxon>Fungi</taxon>
        <taxon>Dikarya</taxon>
        <taxon>Ascomycota</taxon>
        <taxon>Pezizomycotina</taxon>
        <taxon>Dothideomycetes</taxon>
        <taxon>Dothideomycetidae</taxon>
        <taxon>Myriangiales</taxon>
        <taxon>Elsinoaceae</taxon>
        <taxon>Elsinoe</taxon>
    </lineage>
</organism>
<evidence type="ECO:0008006" key="4">
    <source>
        <dbReference type="Google" id="ProtNLM"/>
    </source>
</evidence>
<feature type="transmembrane region" description="Helical" evidence="1">
    <location>
        <begin position="88"/>
        <end position="108"/>
    </location>
</feature>
<evidence type="ECO:0000256" key="1">
    <source>
        <dbReference type="SAM" id="Phobius"/>
    </source>
</evidence>
<feature type="transmembrane region" description="Helical" evidence="1">
    <location>
        <begin position="148"/>
        <end position="167"/>
    </location>
</feature>
<feature type="transmembrane region" description="Helical" evidence="1">
    <location>
        <begin position="58"/>
        <end position="76"/>
    </location>
</feature>
<dbReference type="Proteomes" id="UP000809789">
    <property type="component" value="Unassembled WGS sequence"/>
</dbReference>
<dbReference type="InterPro" id="IPR018815">
    <property type="entry name" value="Incr_loss_mito_DNA_1"/>
</dbReference>
<dbReference type="EMBL" id="JAESVG020000010">
    <property type="protein sequence ID" value="KAG8624044.1"/>
    <property type="molecule type" value="Genomic_DNA"/>
</dbReference>
<gene>
    <name evidence="2" type="ORF">KVT40_009020</name>
</gene>
<dbReference type="AlphaFoldDB" id="A0A8K0PFY9"/>
<name>A0A8K0PFY9_9PEZI</name>
<keyword evidence="3" id="KW-1185">Reference proteome</keyword>
<dbReference type="PANTHER" id="PTHR28029">
    <property type="entry name" value="PROTEIN ILM1"/>
    <property type="match status" value="1"/>
</dbReference>
<dbReference type="OrthoDB" id="5299849at2759"/>